<dbReference type="SUPFAM" id="SSF111384">
    <property type="entry name" value="OmpH-like"/>
    <property type="match status" value="1"/>
</dbReference>
<dbReference type="InterPro" id="IPR024930">
    <property type="entry name" value="Skp_dom_sf"/>
</dbReference>
<feature type="chain" id="PRO_5047243934" description="OmpH family outer membrane protein" evidence="3">
    <location>
        <begin position="26"/>
        <end position="206"/>
    </location>
</feature>
<evidence type="ECO:0000313" key="4">
    <source>
        <dbReference type="EMBL" id="GLQ91476.1"/>
    </source>
</evidence>
<dbReference type="EMBL" id="BSOB01000004">
    <property type="protein sequence ID" value="GLQ91476.1"/>
    <property type="molecule type" value="Genomic_DNA"/>
</dbReference>
<proteinExistence type="inferred from homology"/>
<dbReference type="Proteomes" id="UP001156670">
    <property type="component" value="Unassembled WGS sequence"/>
</dbReference>
<sequence>MRIDRTPLALAALVLAIVPGTAALAQSSDTNPPLGGPVVSGVCLLSREAIFANAKVGKAASARLKQLADQAQSEIDTERKPIDADVQAYRAQAASLSADQRQTREQALSQRMQKVQTDQNQRARQLEATRVKAMGQIAQYAQPVITDTYRSKSCGLLLDRNAVLGGNMGNDLTPLVVQGLDAKISTISFNLEPVPAGGGASGGTQQ</sequence>
<keyword evidence="5" id="KW-1185">Reference proteome</keyword>
<comment type="caution">
    <text evidence="4">The sequence shown here is derived from an EMBL/GenBank/DDBJ whole genome shotgun (WGS) entry which is preliminary data.</text>
</comment>
<evidence type="ECO:0000256" key="3">
    <source>
        <dbReference type="SAM" id="SignalP"/>
    </source>
</evidence>
<evidence type="ECO:0008006" key="6">
    <source>
        <dbReference type="Google" id="ProtNLM"/>
    </source>
</evidence>
<dbReference type="SMART" id="SM00935">
    <property type="entry name" value="OmpH"/>
    <property type="match status" value="1"/>
</dbReference>
<feature type="signal peptide" evidence="3">
    <location>
        <begin position="1"/>
        <end position="25"/>
    </location>
</feature>
<dbReference type="InterPro" id="IPR005632">
    <property type="entry name" value="Chaperone_Skp"/>
</dbReference>
<dbReference type="RefSeq" id="WP_284319240.1">
    <property type="nucleotide sequence ID" value="NZ_BSOB01000004.1"/>
</dbReference>
<name>A0ABQ5XLM9_9GAMM</name>
<dbReference type="PANTHER" id="PTHR35089:SF1">
    <property type="entry name" value="CHAPERONE PROTEIN SKP"/>
    <property type="match status" value="1"/>
</dbReference>
<gene>
    <name evidence="4" type="ORF">GCM10007901_04260</name>
</gene>
<dbReference type="Pfam" id="PF03938">
    <property type="entry name" value="OmpH"/>
    <property type="match status" value="1"/>
</dbReference>
<keyword evidence="2 3" id="KW-0732">Signal</keyword>
<evidence type="ECO:0000313" key="5">
    <source>
        <dbReference type="Proteomes" id="UP001156670"/>
    </source>
</evidence>
<organism evidence="4 5">
    <name type="scientific">Dyella acidisoli</name>
    <dbReference type="NCBI Taxonomy" id="1867834"/>
    <lineage>
        <taxon>Bacteria</taxon>
        <taxon>Pseudomonadati</taxon>
        <taxon>Pseudomonadota</taxon>
        <taxon>Gammaproteobacteria</taxon>
        <taxon>Lysobacterales</taxon>
        <taxon>Rhodanobacteraceae</taxon>
        <taxon>Dyella</taxon>
    </lineage>
</organism>
<reference evidence="5" key="1">
    <citation type="journal article" date="2019" name="Int. J. Syst. Evol. Microbiol.">
        <title>The Global Catalogue of Microorganisms (GCM) 10K type strain sequencing project: providing services to taxonomists for standard genome sequencing and annotation.</title>
        <authorList>
            <consortium name="The Broad Institute Genomics Platform"/>
            <consortium name="The Broad Institute Genome Sequencing Center for Infectious Disease"/>
            <person name="Wu L."/>
            <person name="Ma J."/>
        </authorList>
    </citation>
    <scope>NUCLEOTIDE SEQUENCE [LARGE SCALE GENOMIC DNA]</scope>
    <source>
        <strain evidence="5">NBRC 111980</strain>
    </source>
</reference>
<comment type="similarity">
    <text evidence="1">Belongs to the Skp family.</text>
</comment>
<dbReference type="PANTHER" id="PTHR35089">
    <property type="entry name" value="CHAPERONE PROTEIN SKP"/>
    <property type="match status" value="1"/>
</dbReference>
<accession>A0ABQ5XLM9</accession>
<evidence type="ECO:0000256" key="2">
    <source>
        <dbReference type="ARBA" id="ARBA00022729"/>
    </source>
</evidence>
<protein>
    <recommendedName>
        <fullName evidence="6">OmpH family outer membrane protein</fullName>
    </recommendedName>
</protein>
<dbReference type="Gene3D" id="3.30.910.20">
    <property type="entry name" value="Skp domain"/>
    <property type="match status" value="1"/>
</dbReference>
<evidence type="ECO:0000256" key="1">
    <source>
        <dbReference type="ARBA" id="ARBA00009091"/>
    </source>
</evidence>